<gene>
    <name evidence="3" type="ORF">METZ01_LOCUS351911</name>
</gene>
<dbReference type="AlphaFoldDB" id="A0A382RPR6"/>
<feature type="domain" description="Outer membrane protein beta-barrel" evidence="2">
    <location>
        <begin position="2"/>
        <end position="153"/>
    </location>
</feature>
<proteinExistence type="predicted"/>
<sequence>VGLGGYAHYGTPGSVFIEPFFGAAAVDIELENSGDESSQTDLIYGANVGYLMEDWLGVQVGYGYIAGDQKAGIYSAGIRNILRYEPFNWYLRLDAELYSPDVGDSRFGIAPAVGAEVVISDKLSAGLQYQHDFIFAADTISINRFTASLQVKF</sequence>
<evidence type="ECO:0000259" key="2">
    <source>
        <dbReference type="Pfam" id="PF13505"/>
    </source>
</evidence>
<dbReference type="EMBL" id="UINC01122932">
    <property type="protein sequence ID" value="SVC99057.1"/>
    <property type="molecule type" value="Genomic_DNA"/>
</dbReference>
<keyword evidence="1" id="KW-0732">Signal</keyword>
<dbReference type="InterPro" id="IPR011250">
    <property type="entry name" value="OMP/PagP_B-barrel"/>
</dbReference>
<feature type="non-terminal residue" evidence="3">
    <location>
        <position position="1"/>
    </location>
</feature>
<dbReference type="Pfam" id="PF13505">
    <property type="entry name" value="OMP_b-brl"/>
    <property type="match status" value="1"/>
</dbReference>
<dbReference type="SUPFAM" id="SSF56925">
    <property type="entry name" value="OMPA-like"/>
    <property type="match status" value="1"/>
</dbReference>
<name>A0A382RPR6_9ZZZZ</name>
<dbReference type="InterPro" id="IPR027385">
    <property type="entry name" value="Beta-barrel_OMP"/>
</dbReference>
<reference evidence="3" key="1">
    <citation type="submission" date="2018-05" db="EMBL/GenBank/DDBJ databases">
        <authorList>
            <person name="Lanie J.A."/>
            <person name="Ng W.-L."/>
            <person name="Kazmierczak K.M."/>
            <person name="Andrzejewski T.M."/>
            <person name="Davidsen T.M."/>
            <person name="Wayne K.J."/>
            <person name="Tettelin H."/>
            <person name="Glass J.I."/>
            <person name="Rusch D."/>
            <person name="Podicherti R."/>
            <person name="Tsui H.-C.T."/>
            <person name="Winkler M.E."/>
        </authorList>
    </citation>
    <scope>NUCLEOTIDE SEQUENCE</scope>
</reference>
<organism evidence="3">
    <name type="scientific">marine metagenome</name>
    <dbReference type="NCBI Taxonomy" id="408172"/>
    <lineage>
        <taxon>unclassified sequences</taxon>
        <taxon>metagenomes</taxon>
        <taxon>ecological metagenomes</taxon>
    </lineage>
</organism>
<protein>
    <recommendedName>
        <fullName evidence="2">Outer membrane protein beta-barrel domain-containing protein</fullName>
    </recommendedName>
</protein>
<dbReference type="Gene3D" id="2.40.160.20">
    <property type="match status" value="1"/>
</dbReference>
<evidence type="ECO:0000256" key="1">
    <source>
        <dbReference type="ARBA" id="ARBA00022729"/>
    </source>
</evidence>
<evidence type="ECO:0000313" key="3">
    <source>
        <dbReference type="EMBL" id="SVC99057.1"/>
    </source>
</evidence>
<accession>A0A382RPR6</accession>